<dbReference type="Proteomes" id="UP000294927">
    <property type="component" value="Unassembled WGS sequence"/>
</dbReference>
<dbReference type="SUPFAM" id="SSF53850">
    <property type="entry name" value="Periplasmic binding protein-like II"/>
    <property type="match status" value="1"/>
</dbReference>
<feature type="signal peptide" evidence="1">
    <location>
        <begin position="1"/>
        <end position="28"/>
    </location>
</feature>
<evidence type="ECO:0000313" key="3">
    <source>
        <dbReference type="Proteomes" id="UP000294927"/>
    </source>
</evidence>
<comment type="caution">
    <text evidence="2">The sequence shown here is derived from an EMBL/GenBank/DDBJ whole genome shotgun (WGS) entry which is preliminary data.</text>
</comment>
<feature type="chain" id="PRO_5020533542" evidence="1">
    <location>
        <begin position="29"/>
        <end position="342"/>
    </location>
</feature>
<evidence type="ECO:0000313" key="2">
    <source>
        <dbReference type="EMBL" id="TDV53657.1"/>
    </source>
</evidence>
<gene>
    <name evidence="2" type="ORF">CLV71_104125</name>
</gene>
<protein>
    <submittedName>
        <fullName evidence="2">ABC-type phosphate transport system substrate-binding protein</fullName>
    </submittedName>
</protein>
<reference evidence="2 3" key="1">
    <citation type="submission" date="2019-03" db="EMBL/GenBank/DDBJ databases">
        <title>Genomic Encyclopedia of Archaeal and Bacterial Type Strains, Phase II (KMG-II): from individual species to whole genera.</title>
        <authorList>
            <person name="Goeker M."/>
        </authorList>
    </citation>
    <scope>NUCLEOTIDE SEQUENCE [LARGE SCALE GENOMIC DNA]</scope>
    <source>
        <strain evidence="2 3">DSM 45499</strain>
    </source>
</reference>
<proteinExistence type="predicted"/>
<dbReference type="RefSeq" id="WP_133902698.1">
    <property type="nucleotide sequence ID" value="NZ_SOCP01000004.1"/>
</dbReference>
<dbReference type="Gene3D" id="3.40.190.10">
    <property type="entry name" value="Periplasmic binding protein-like II"/>
    <property type="match status" value="1"/>
</dbReference>
<accession>A0A4R7VWQ6</accession>
<dbReference type="AlphaFoldDB" id="A0A4R7VWQ6"/>
<keyword evidence="3" id="KW-1185">Reference proteome</keyword>
<organism evidence="2 3">
    <name type="scientific">Actinophytocola oryzae</name>
    <dbReference type="NCBI Taxonomy" id="502181"/>
    <lineage>
        <taxon>Bacteria</taxon>
        <taxon>Bacillati</taxon>
        <taxon>Actinomycetota</taxon>
        <taxon>Actinomycetes</taxon>
        <taxon>Pseudonocardiales</taxon>
        <taxon>Pseudonocardiaceae</taxon>
    </lineage>
</organism>
<evidence type="ECO:0000256" key="1">
    <source>
        <dbReference type="SAM" id="SignalP"/>
    </source>
</evidence>
<name>A0A4R7VWQ6_9PSEU</name>
<keyword evidence="1" id="KW-0732">Signal</keyword>
<dbReference type="EMBL" id="SOCP01000004">
    <property type="protein sequence ID" value="TDV53657.1"/>
    <property type="molecule type" value="Genomic_DNA"/>
</dbReference>
<dbReference type="OrthoDB" id="3636760at2"/>
<sequence length="342" mass="35150">MRSTLRSCAVVAIGAAAALSLGLGSATADPHLLDNGSSDPAGFVPSSDDLVGTGSDTIQFVTDLLARGYNAQGGVRIASYDATNPTTGLPGGNIILRDPNQDTTPAEPPVANGDDIVIARPNGSGAGITTLINNTNVDFARSSRPSNGTNAEDALAFIPFASDGLSYIVDDFSFVPTNFTAADLRDVYTCQLPGYSAKLPQAGSGTRSFFLQQIGVTETQIATAVAAGCVDDTVQEHDANAVDNDPFALAPFSSARYVSNPPNPTNPPSNTVTLASNVDPGAFSVSRDVFHVIRDSAVGTARFDAVFGPNGYICQQFAAAPGNTIEGFVGLGSRCGNPNPDV</sequence>